<dbReference type="GO" id="GO:0003700">
    <property type="term" value="F:DNA-binding transcription factor activity"/>
    <property type="evidence" value="ECO:0007669"/>
    <property type="project" value="TreeGrafter"/>
</dbReference>
<keyword evidence="5" id="KW-1185">Reference proteome</keyword>
<dbReference type="InterPro" id="IPR050109">
    <property type="entry name" value="HTH-type_TetR-like_transc_reg"/>
</dbReference>
<keyword evidence="2" id="KW-0238">DNA-binding</keyword>
<protein>
    <submittedName>
        <fullName evidence="4">TetR family transcriptional regulator</fullName>
    </submittedName>
</protein>
<dbReference type="Gene3D" id="1.10.357.10">
    <property type="entry name" value="Tetracycline Repressor, domain 2"/>
    <property type="match status" value="1"/>
</dbReference>
<organism evidence="4 5">
    <name type="scientific">Paractinoplanes toevensis</name>
    <dbReference type="NCBI Taxonomy" id="571911"/>
    <lineage>
        <taxon>Bacteria</taxon>
        <taxon>Bacillati</taxon>
        <taxon>Actinomycetota</taxon>
        <taxon>Actinomycetes</taxon>
        <taxon>Micromonosporales</taxon>
        <taxon>Micromonosporaceae</taxon>
        <taxon>Paractinoplanes</taxon>
    </lineage>
</organism>
<dbReference type="PANTHER" id="PTHR30055">
    <property type="entry name" value="HTH-TYPE TRANSCRIPTIONAL REGULATOR RUTR"/>
    <property type="match status" value="1"/>
</dbReference>
<dbReference type="EMBL" id="BOQN01000001">
    <property type="protein sequence ID" value="GIM88244.1"/>
    <property type="molecule type" value="Genomic_DNA"/>
</dbReference>
<keyword evidence="1" id="KW-0805">Transcription regulation</keyword>
<evidence type="ECO:0000256" key="3">
    <source>
        <dbReference type="ARBA" id="ARBA00023163"/>
    </source>
</evidence>
<evidence type="ECO:0000313" key="5">
    <source>
        <dbReference type="Proteomes" id="UP000677082"/>
    </source>
</evidence>
<sequence>MESTLNHVRRLWRHRGTTLPAPRRGPRQQLNLDEILDVAVGIADGDGLTAVSTRAVAARFGKTAMALYPYVGTKEQLLALMQDHASALPAWDDPATGLADDLLGWALALFDLHLAHPWLSERSWAQAGQGPNEQDWMERLLGILDRWAVPAGNRTPATTMLYATVRSCAETAAAYARMDRDGAAAWQERAAATRTLIPDLAERYPRSASLAPVTPQWRDAPRAGVIAAVRLLAASIGA</sequence>
<reference evidence="4 5" key="1">
    <citation type="submission" date="2021-03" db="EMBL/GenBank/DDBJ databases">
        <title>Whole genome shotgun sequence of Actinoplanes toevensis NBRC 105298.</title>
        <authorList>
            <person name="Komaki H."/>
            <person name="Tamura T."/>
        </authorList>
    </citation>
    <scope>NUCLEOTIDE SEQUENCE [LARGE SCALE GENOMIC DNA]</scope>
    <source>
        <strain evidence="4 5">NBRC 105298</strain>
    </source>
</reference>
<gene>
    <name evidence="4" type="ORF">Ato02nite_000370</name>
</gene>
<dbReference type="GO" id="GO:0000976">
    <property type="term" value="F:transcription cis-regulatory region binding"/>
    <property type="evidence" value="ECO:0007669"/>
    <property type="project" value="TreeGrafter"/>
</dbReference>
<dbReference type="Proteomes" id="UP000677082">
    <property type="component" value="Unassembled WGS sequence"/>
</dbReference>
<dbReference type="SUPFAM" id="SSF48498">
    <property type="entry name" value="Tetracyclin repressor-like, C-terminal domain"/>
    <property type="match status" value="1"/>
</dbReference>
<dbReference type="RefSeq" id="WP_213004232.1">
    <property type="nucleotide sequence ID" value="NZ_BOQN01000001.1"/>
</dbReference>
<dbReference type="AlphaFoldDB" id="A0A919T5P5"/>
<name>A0A919T5P5_9ACTN</name>
<accession>A0A919T5P5</accession>
<dbReference type="InterPro" id="IPR036271">
    <property type="entry name" value="Tet_transcr_reg_TetR-rel_C_sf"/>
</dbReference>
<dbReference type="PANTHER" id="PTHR30055:SF234">
    <property type="entry name" value="HTH-TYPE TRANSCRIPTIONAL REGULATOR BETI"/>
    <property type="match status" value="1"/>
</dbReference>
<comment type="caution">
    <text evidence="4">The sequence shown here is derived from an EMBL/GenBank/DDBJ whole genome shotgun (WGS) entry which is preliminary data.</text>
</comment>
<dbReference type="SUPFAM" id="SSF46689">
    <property type="entry name" value="Homeodomain-like"/>
    <property type="match status" value="1"/>
</dbReference>
<dbReference type="InterPro" id="IPR009057">
    <property type="entry name" value="Homeodomain-like_sf"/>
</dbReference>
<proteinExistence type="predicted"/>
<evidence type="ECO:0000256" key="2">
    <source>
        <dbReference type="ARBA" id="ARBA00023125"/>
    </source>
</evidence>
<evidence type="ECO:0000313" key="4">
    <source>
        <dbReference type="EMBL" id="GIM88244.1"/>
    </source>
</evidence>
<keyword evidence="3" id="KW-0804">Transcription</keyword>
<evidence type="ECO:0000256" key="1">
    <source>
        <dbReference type="ARBA" id="ARBA00023015"/>
    </source>
</evidence>